<dbReference type="PANTHER" id="PTHR21064">
    <property type="entry name" value="AMINOGLYCOSIDE PHOSPHOTRANSFERASE DOMAIN-CONTAINING PROTEIN-RELATED"/>
    <property type="match status" value="1"/>
</dbReference>
<proteinExistence type="inferred from homology"/>
<comment type="caution">
    <text evidence="3">The sequence shown here is derived from an EMBL/GenBank/DDBJ whole genome shotgun (WGS) entry which is preliminary data.</text>
</comment>
<organism evidence="3 4">
    <name type="scientific">Paenibacillus azoreducens</name>
    <dbReference type="NCBI Taxonomy" id="116718"/>
    <lineage>
        <taxon>Bacteria</taxon>
        <taxon>Bacillati</taxon>
        <taxon>Bacillota</taxon>
        <taxon>Bacilli</taxon>
        <taxon>Bacillales</taxon>
        <taxon>Paenibacillaceae</taxon>
        <taxon>Paenibacillus</taxon>
    </lineage>
</organism>
<accession>A0A919YFH7</accession>
<dbReference type="InterPro" id="IPR011009">
    <property type="entry name" value="Kinase-like_dom_sf"/>
</dbReference>
<keyword evidence="4" id="KW-1185">Reference proteome</keyword>
<dbReference type="RefSeq" id="WP_212980168.1">
    <property type="nucleotide sequence ID" value="NZ_AP025343.1"/>
</dbReference>
<feature type="domain" description="Aminoglycoside phosphotransferase" evidence="2">
    <location>
        <begin position="24"/>
        <end position="240"/>
    </location>
</feature>
<dbReference type="Proteomes" id="UP000682811">
    <property type="component" value="Unassembled WGS sequence"/>
</dbReference>
<dbReference type="InterPro" id="IPR002575">
    <property type="entry name" value="Aminoglycoside_PTrfase"/>
</dbReference>
<comment type="similarity">
    <text evidence="1">Belongs to the pseudomonas-type ThrB family.</text>
</comment>
<dbReference type="AlphaFoldDB" id="A0A919YFH7"/>
<dbReference type="PANTHER" id="PTHR21064:SF6">
    <property type="entry name" value="AMINOGLYCOSIDE PHOSPHOTRANSFERASE DOMAIN-CONTAINING PROTEIN"/>
    <property type="match status" value="1"/>
</dbReference>
<name>A0A919YFH7_9BACL</name>
<dbReference type="Gene3D" id="3.90.1200.10">
    <property type="match status" value="1"/>
</dbReference>
<evidence type="ECO:0000259" key="2">
    <source>
        <dbReference type="Pfam" id="PF01636"/>
    </source>
</evidence>
<evidence type="ECO:0000313" key="4">
    <source>
        <dbReference type="Proteomes" id="UP000682811"/>
    </source>
</evidence>
<dbReference type="Pfam" id="PF01636">
    <property type="entry name" value="APH"/>
    <property type="match status" value="1"/>
</dbReference>
<protein>
    <recommendedName>
        <fullName evidence="2">Aminoglycoside phosphotransferase domain-containing protein</fullName>
    </recommendedName>
</protein>
<evidence type="ECO:0000313" key="3">
    <source>
        <dbReference type="EMBL" id="GIO49789.1"/>
    </source>
</evidence>
<dbReference type="EMBL" id="BORT01000025">
    <property type="protein sequence ID" value="GIO49789.1"/>
    <property type="molecule type" value="Genomic_DNA"/>
</dbReference>
<reference evidence="3 4" key="1">
    <citation type="submission" date="2021-03" db="EMBL/GenBank/DDBJ databases">
        <title>Antimicrobial resistance genes in bacteria isolated from Japanese honey, and their potential for conferring macrolide and lincosamide resistance in the American foulbrood pathogen Paenibacillus larvae.</title>
        <authorList>
            <person name="Okamoto M."/>
            <person name="Kumagai M."/>
            <person name="Kanamori H."/>
            <person name="Takamatsu D."/>
        </authorList>
    </citation>
    <scope>NUCLEOTIDE SEQUENCE [LARGE SCALE GENOMIC DNA]</scope>
    <source>
        <strain evidence="3 4">J34TS1</strain>
    </source>
</reference>
<dbReference type="SUPFAM" id="SSF56112">
    <property type="entry name" value="Protein kinase-like (PK-like)"/>
    <property type="match status" value="1"/>
</dbReference>
<dbReference type="GO" id="GO:0009088">
    <property type="term" value="P:threonine biosynthetic process"/>
    <property type="evidence" value="ECO:0007669"/>
    <property type="project" value="TreeGrafter"/>
</dbReference>
<sequence length="318" mass="37341">MINQQILDQVIKLLGDPSADAKLLGGYFNNVYEIYVSGTPIIAKLFKREDDPEELVLSEIEWVQFLHEHGLNVSAPLLVEGSYINSLPEGMFFVAYPKVAGSHVDIRNENVWNNQLFYDWGKSMGKMHSLSRQYNPRHNRPKWHEHKLYHMNMDQFDFGIQRKWNHYLNEMKAMEQTKDSFGIIHGDLHHHNLFYDEGKLTFIDFGDSEWNWFAYDIAIVIYHASLPVRDSSERAQFAARFYESFMDGYVTENVADSIINQIDYFINFRHLYSCVYHNQYLDKENLTEAQHQYLENMKNSLLEQDSFLGISLAAEKTV</sequence>
<dbReference type="InterPro" id="IPR050249">
    <property type="entry name" value="Pseudomonas-type_ThrB"/>
</dbReference>
<evidence type="ECO:0000256" key="1">
    <source>
        <dbReference type="ARBA" id="ARBA00038240"/>
    </source>
</evidence>
<gene>
    <name evidence="3" type="ORF">J34TS1_45540</name>
</gene>
<dbReference type="GO" id="GO:0004413">
    <property type="term" value="F:homoserine kinase activity"/>
    <property type="evidence" value="ECO:0007669"/>
    <property type="project" value="TreeGrafter"/>
</dbReference>